<dbReference type="GO" id="GO:0009432">
    <property type="term" value="P:SOS response"/>
    <property type="evidence" value="ECO:0007669"/>
    <property type="project" value="TreeGrafter"/>
</dbReference>
<dbReference type="Gene3D" id="3.30.1490.20">
    <property type="entry name" value="ATP-grasp fold, A domain"/>
    <property type="match status" value="1"/>
</dbReference>
<protein>
    <recommendedName>
        <fullName evidence="3">ATP-grasp domain-containing protein</fullName>
    </recommendedName>
</protein>
<dbReference type="Gene3D" id="3.30.470.20">
    <property type="entry name" value="ATP-grasp fold, B domain"/>
    <property type="match status" value="2"/>
</dbReference>
<name>A0A1F6N8T0_9BACT</name>
<gene>
    <name evidence="4" type="ORF">A3I29_01865</name>
</gene>
<dbReference type="AlphaFoldDB" id="A0A1F6N8T0"/>
<evidence type="ECO:0000313" key="5">
    <source>
        <dbReference type="Proteomes" id="UP000178726"/>
    </source>
</evidence>
<dbReference type="PANTHER" id="PTHR21621">
    <property type="entry name" value="RIBOSOMAL PROTEIN S6 MODIFICATION PROTEIN"/>
    <property type="match status" value="1"/>
</dbReference>
<dbReference type="PROSITE" id="PS50975">
    <property type="entry name" value="ATP_GRASP"/>
    <property type="match status" value="1"/>
</dbReference>
<proteinExistence type="predicted"/>
<dbReference type="EMBL" id="MFQK01000052">
    <property type="protein sequence ID" value="OGH80367.1"/>
    <property type="molecule type" value="Genomic_DNA"/>
</dbReference>
<dbReference type="GO" id="GO:0046872">
    <property type="term" value="F:metal ion binding"/>
    <property type="evidence" value="ECO:0007669"/>
    <property type="project" value="InterPro"/>
</dbReference>
<reference evidence="4 5" key="1">
    <citation type="journal article" date="2016" name="Nat. Commun.">
        <title>Thousands of microbial genomes shed light on interconnected biogeochemical processes in an aquifer system.</title>
        <authorList>
            <person name="Anantharaman K."/>
            <person name="Brown C.T."/>
            <person name="Hug L.A."/>
            <person name="Sharon I."/>
            <person name="Castelle C.J."/>
            <person name="Probst A.J."/>
            <person name="Thomas B.C."/>
            <person name="Singh A."/>
            <person name="Wilkins M.J."/>
            <person name="Karaoz U."/>
            <person name="Brodie E.L."/>
            <person name="Williams K.H."/>
            <person name="Hubbard S.S."/>
            <person name="Banfield J.F."/>
        </authorList>
    </citation>
    <scope>NUCLEOTIDE SEQUENCE [LARGE SCALE GENOMIC DNA]</scope>
</reference>
<sequence length="336" mass="37584">MKNKKESLVLGEIIQKIAPRIGAKVLIEPVWGIVGQITFKSGHKSYFRYNTLDLNPVGSSDIAKDKDYADFFMKEMGYPTIPGSKTFFTDSWGKAVGASQRNIDAAFRHAQKLRFPVMVKPNSGSQGSNVALVHNKREFYRAIRAVFKHDRVALVQKPVHGQDYRLVVLDNEVISAYQRIPLNVMGNGKRTIAQLLKAKQREFTRAGRDTHIKHEDPRIRTKLLRQGLSPASVPKKGVRVYLLDNANLSTGGDSVDVTGNVHSLFKDAAVRLTKDMGLRLCGVDLMIDGDINQPPKIWWVIEINAAPGLDHYAKIGKAQATLVEKLYLKILKSIEK</sequence>
<dbReference type="STRING" id="1798689.A3I29_01865"/>
<feature type="domain" description="ATP-grasp" evidence="3">
    <location>
        <begin position="70"/>
        <end position="332"/>
    </location>
</feature>
<dbReference type="InterPro" id="IPR011095">
    <property type="entry name" value="Dala_Dala_lig_C"/>
</dbReference>
<dbReference type="PANTHER" id="PTHR21621:SF0">
    <property type="entry name" value="BETA-CITRYLGLUTAMATE SYNTHASE B-RELATED"/>
    <property type="match status" value="1"/>
</dbReference>
<dbReference type="GO" id="GO:0005524">
    <property type="term" value="F:ATP binding"/>
    <property type="evidence" value="ECO:0007669"/>
    <property type="project" value="UniProtKB-UniRule"/>
</dbReference>
<dbReference type="InterPro" id="IPR011761">
    <property type="entry name" value="ATP-grasp"/>
</dbReference>
<evidence type="ECO:0000256" key="1">
    <source>
        <dbReference type="ARBA" id="ARBA00022598"/>
    </source>
</evidence>
<evidence type="ECO:0000256" key="2">
    <source>
        <dbReference type="PROSITE-ProRule" id="PRU00409"/>
    </source>
</evidence>
<keyword evidence="2" id="KW-0547">Nucleotide-binding</keyword>
<comment type="caution">
    <text evidence="4">The sequence shown here is derived from an EMBL/GenBank/DDBJ whole genome shotgun (WGS) entry which is preliminary data.</text>
</comment>
<dbReference type="Proteomes" id="UP000178726">
    <property type="component" value="Unassembled WGS sequence"/>
</dbReference>
<keyword evidence="2" id="KW-0067">ATP-binding</keyword>
<dbReference type="GO" id="GO:0008716">
    <property type="term" value="F:D-alanine-D-alanine ligase activity"/>
    <property type="evidence" value="ECO:0007669"/>
    <property type="project" value="InterPro"/>
</dbReference>
<evidence type="ECO:0000313" key="4">
    <source>
        <dbReference type="EMBL" id="OGH80367.1"/>
    </source>
</evidence>
<accession>A0A1F6N8T0</accession>
<dbReference type="Pfam" id="PF07478">
    <property type="entry name" value="Dala_Dala_lig_C"/>
    <property type="match status" value="1"/>
</dbReference>
<organism evidence="4 5">
    <name type="scientific">Candidatus Magasanikbacteria bacterium RIFCSPLOWO2_02_FULL_44_11</name>
    <dbReference type="NCBI Taxonomy" id="1798689"/>
    <lineage>
        <taxon>Bacteria</taxon>
        <taxon>Candidatus Magasanikiibacteriota</taxon>
    </lineage>
</organism>
<dbReference type="InterPro" id="IPR013815">
    <property type="entry name" value="ATP_grasp_subdomain_1"/>
</dbReference>
<evidence type="ECO:0000259" key="3">
    <source>
        <dbReference type="PROSITE" id="PS50975"/>
    </source>
</evidence>
<keyword evidence="1" id="KW-0436">Ligase</keyword>
<dbReference type="GO" id="GO:0005737">
    <property type="term" value="C:cytoplasm"/>
    <property type="evidence" value="ECO:0007669"/>
    <property type="project" value="TreeGrafter"/>
</dbReference>
<dbReference type="SUPFAM" id="SSF56059">
    <property type="entry name" value="Glutathione synthetase ATP-binding domain-like"/>
    <property type="match status" value="1"/>
</dbReference>
<dbReference type="GO" id="GO:0018169">
    <property type="term" value="F:ribosomal S6-glutamic acid ligase activity"/>
    <property type="evidence" value="ECO:0007669"/>
    <property type="project" value="TreeGrafter"/>
</dbReference>